<feature type="compositionally biased region" description="Basic and acidic residues" evidence="1">
    <location>
        <begin position="103"/>
        <end position="114"/>
    </location>
</feature>
<evidence type="ECO:0000313" key="4">
    <source>
        <dbReference type="Proteomes" id="UP000185779"/>
    </source>
</evidence>
<evidence type="ECO:0000313" key="3">
    <source>
        <dbReference type="EMBL" id="OFV66906.1"/>
    </source>
</evidence>
<comment type="caution">
    <text evidence="3">The sequence shown here is derived from an EMBL/GenBank/DDBJ whole genome shotgun (WGS) entry which is preliminary data.</text>
</comment>
<name>A0A1F2P8G8_9EURY</name>
<reference evidence="3 4" key="1">
    <citation type="submission" date="2016-05" db="EMBL/GenBank/DDBJ databases">
        <title>Microbial consortia oxidize butane by reversing methanogenesis.</title>
        <authorList>
            <person name="Laso-Perez R."/>
            <person name="Richter M."/>
            <person name="Wegener G."/>
            <person name="Musat F."/>
        </authorList>
    </citation>
    <scope>NUCLEOTIDE SEQUENCE [LARGE SCALE GENOMIC DNA]</scope>
    <source>
        <strain evidence="3">BOX1</strain>
    </source>
</reference>
<dbReference type="EMBL" id="DRIE01000038">
    <property type="protein sequence ID" value="HEC56707.1"/>
    <property type="molecule type" value="Genomic_DNA"/>
</dbReference>
<proteinExistence type="predicted"/>
<accession>A0A1F2P8G8</accession>
<evidence type="ECO:0000313" key="2">
    <source>
        <dbReference type="EMBL" id="HEC56707.1"/>
    </source>
</evidence>
<evidence type="ECO:0000256" key="1">
    <source>
        <dbReference type="SAM" id="MobiDB-lite"/>
    </source>
</evidence>
<dbReference type="InterPro" id="IPR021857">
    <property type="entry name" value="DUF3467"/>
</dbReference>
<dbReference type="Proteomes" id="UP000185779">
    <property type="component" value="Unassembled WGS sequence"/>
</dbReference>
<dbReference type="STRING" id="1839936.SBU_000199"/>
<organism evidence="3 4">
    <name type="scientific">Candidatus Syntropharchaeum butanivorans</name>
    <dbReference type="NCBI Taxonomy" id="1839936"/>
    <lineage>
        <taxon>Archaea</taxon>
        <taxon>Methanobacteriati</taxon>
        <taxon>Methanobacteriota</taxon>
        <taxon>Stenosarchaea group</taxon>
        <taxon>Methanomicrobia</taxon>
        <taxon>Methanosarcinales</taxon>
        <taxon>ANME-2 cluster</taxon>
        <taxon>Candidatus Syntropharchaeum</taxon>
    </lineage>
</organism>
<keyword evidence="4" id="KW-1185">Reference proteome</keyword>
<sequence>MEEETRAREKSEVRAVRFSISEDKMIGVYSNVARITHSLHDFTIDFGTFIPEKDTFEILARIKLSPSHAKVFLQALRENVASYEKKFGAINVGSAGGYESGQEEQKKEDLTYIG</sequence>
<gene>
    <name evidence="2" type="ORF">ENI32_02315</name>
    <name evidence="3" type="ORF">SBU_000199</name>
</gene>
<feature type="region of interest" description="Disordered" evidence="1">
    <location>
        <begin position="93"/>
        <end position="114"/>
    </location>
</feature>
<reference evidence="2" key="2">
    <citation type="journal article" date="2020" name="mSystems">
        <title>Genome- and Community-Level Interaction Insights into Carbon Utilization and Element Cycling Functions of Hydrothermarchaeota in Hydrothermal Sediment.</title>
        <authorList>
            <person name="Zhou Z."/>
            <person name="Liu Y."/>
            <person name="Xu W."/>
            <person name="Pan J."/>
            <person name="Luo Z.H."/>
            <person name="Li M."/>
        </authorList>
    </citation>
    <scope>NUCLEOTIDE SEQUENCE [LARGE SCALE GENOMIC DNA]</scope>
    <source>
        <strain evidence="2">HyVt-386</strain>
    </source>
</reference>
<dbReference type="AlphaFoldDB" id="A0A1F2P8G8"/>
<protein>
    <submittedName>
        <fullName evidence="2">DUF3467 domain-containing protein</fullName>
    </submittedName>
</protein>
<dbReference type="Proteomes" id="UP000885936">
    <property type="component" value="Unassembled WGS sequence"/>
</dbReference>
<dbReference type="EMBL" id="LYOR01000001">
    <property type="protein sequence ID" value="OFV66906.1"/>
    <property type="molecule type" value="Genomic_DNA"/>
</dbReference>
<dbReference type="Pfam" id="PF11950">
    <property type="entry name" value="DUF3467"/>
    <property type="match status" value="1"/>
</dbReference>